<name>A0ABY2B8H5_9ACTN</name>
<dbReference type="Gene3D" id="3.30.470.20">
    <property type="entry name" value="ATP-grasp fold, B domain"/>
    <property type="match status" value="1"/>
</dbReference>
<sequence length="252" mass="28110">MDLAEVSAVYWRRPSLYRFPGLSNQDRDFAAVQATEGFGGVLASLACRYVNHPHHNWAAEYKPSQLSTAVQLGFEVPPTLITSDLAAARAFARKYAPVIYKPLRLTDVLRDGRPMGLWTQRVEPDEIDQNVAGTAHLFQAEVLDKVADLRITVVGDRVFCVRIESAAMLLDWRADYDALSYQVVEPPAGMVPRLQAYLKRFGLEFGCFDFAVDRHGAPHFLECNPNGQWAWMEPPTGLPMAAAFADALEGRL</sequence>
<dbReference type="PANTHER" id="PTHR21621:SF0">
    <property type="entry name" value="BETA-CITRYLGLUTAMATE SYNTHASE B-RELATED"/>
    <property type="match status" value="1"/>
</dbReference>
<dbReference type="PANTHER" id="PTHR21621">
    <property type="entry name" value="RIBOSOMAL PROTEIN S6 MODIFICATION PROTEIN"/>
    <property type="match status" value="1"/>
</dbReference>
<dbReference type="SUPFAM" id="SSF56059">
    <property type="entry name" value="Glutathione synthetase ATP-binding domain-like"/>
    <property type="match status" value="1"/>
</dbReference>
<proteinExistence type="predicted"/>
<gene>
    <name evidence="1" type="ORF">EV644_1443</name>
</gene>
<organism evidence="1 2">
    <name type="scientific">Kribbella orskensis</name>
    <dbReference type="NCBI Taxonomy" id="2512216"/>
    <lineage>
        <taxon>Bacteria</taxon>
        <taxon>Bacillati</taxon>
        <taxon>Actinomycetota</taxon>
        <taxon>Actinomycetes</taxon>
        <taxon>Propionibacteriales</taxon>
        <taxon>Kribbellaceae</taxon>
        <taxon>Kribbella</taxon>
    </lineage>
</organism>
<dbReference type="Proteomes" id="UP000295818">
    <property type="component" value="Unassembled WGS sequence"/>
</dbReference>
<evidence type="ECO:0000313" key="1">
    <source>
        <dbReference type="EMBL" id="TCO08607.1"/>
    </source>
</evidence>
<protein>
    <submittedName>
        <fullName evidence="1">ATP-grasp ribosomal peptide maturase</fullName>
    </submittedName>
</protein>
<accession>A0ABY2B8H5</accession>
<evidence type="ECO:0000313" key="2">
    <source>
        <dbReference type="Proteomes" id="UP000295818"/>
    </source>
</evidence>
<comment type="caution">
    <text evidence="1">The sequence shown here is derived from an EMBL/GenBank/DDBJ whole genome shotgun (WGS) entry which is preliminary data.</text>
</comment>
<reference evidence="1 2" key="1">
    <citation type="journal article" date="2015" name="Stand. Genomic Sci.">
        <title>Genomic Encyclopedia of Bacterial and Archaeal Type Strains, Phase III: the genomes of soil and plant-associated and newly described type strains.</title>
        <authorList>
            <person name="Whitman W.B."/>
            <person name="Woyke T."/>
            <person name="Klenk H.P."/>
            <person name="Zhou Y."/>
            <person name="Lilburn T.G."/>
            <person name="Beck B.J."/>
            <person name="De Vos P."/>
            <person name="Vandamme P."/>
            <person name="Eisen J.A."/>
            <person name="Garrity G."/>
            <person name="Hugenholtz P."/>
            <person name="Kyrpides N.C."/>
        </authorList>
    </citation>
    <scope>NUCLEOTIDE SEQUENCE [LARGE SCALE GENOMIC DNA]</scope>
    <source>
        <strain evidence="1 2">VKM Ac-2538</strain>
    </source>
</reference>
<keyword evidence="2" id="KW-1185">Reference proteome</keyword>
<dbReference type="EMBL" id="SLWM01000044">
    <property type="protein sequence ID" value="TCO08607.1"/>
    <property type="molecule type" value="Genomic_DNA"/>
</dbReference>